<feature type="transmembrane region" description="Helical" evidence="3">
    <location>
        <begin position="352"/>
        <end position="370"/>
    </location>
</feature>
<keyword evidence="3" id="KW-0812">Transmembrane</keyword>
<dbReference type="PANTHER" id="PTHR22550">
    <property type="entry name" value="SPORE GERMINATION PROTEIN"/>
    <property type="match status" value="1"/>
</dbReference>
<accession>A0ABS6C542</accession>
<dbReference type="PANTHER" id="PTHR22550:SF5">
    <property type="entry name" value="LEUCINE ZIPPER PROTEIN 4"/>
    <property type="match status" value="1"/>
</dbReference>
<evidence type="ECO:0000313" key="5">
    <source>
        <dbReference type="Proteomes" id="UP000740830"/>
    </source>
</evidence>
<protein>
    <submittedName>
        <fullName evidence="4">Spore germination protein</fullName>
    </submittedName>
</protein>
<comment type="similarity">
    <text evidence="1">Belongs to the GerABKA family.</text>
</comment>
<keyword evidence="2 3" id="KW-0472">Membrane</keyword>
<comment type="caution">
    <text evidence="4">The sequence shown here is derived from an EMBL/GenBank/DDBJ whole genome shotgun (WGS) entry which is preliminary data.</text>
</comment>
<sequence length="515" mass="58348">MEDSSGKRANDNKDSKSLKDDIGKYALTKSLKENIELFKNNILKSHDTVIYREFKNKNTALKFCLIFIDGMTDREIINENVIYPLMTDPFNIESKDMIDYIKEEVLIIDDLSESSKVEKILKLLLYGDTLLLIEDFDEGIILNTKSWETRSISEPQSETVVKGPREGFNESLNINMSLIRRRINSPNLKFEIQEIGVRTSTRVCIGYVEGIVNPKILKELKLRLDKIDIEGFFSSGTLQEFINDRPLSPFKTIGNTERPDVAASKLLQGRIIILCDGSPTVLTLPFLFIENFQINEDYYESFIYASINRILRLIAFILTISTPGVYIAFVAFHKELIPTKLALSIYVSKQGVPLPTVVETLLMIIIFEIIREAGLRLPKHIGGTVSIVGALVLGDAAVNAKFVSAPIVIVTAIAGICGLILYEMNAGIIVSRLIFLILGSILGLYGVVFTLMGLVIHLMSLKSFGIPYMMKLIDLDKYNIRDSSIRAPWWILKYRTEFIAKDEVRSKDYIKRRYK</sequence>
<keyword evidence="5" id="KW-1185">Reference proteome</keyword>
<evidence type="ECO:0000256" key="3">
    <source>
        <dbReference type="SAM" id="Phobius"/>
    </source>
</evidence>
<gene>
    <name evidence="4" type="ORF">KPL27_10945</name>
</gene>
<feature type="transmembrane region" description="Helical" evidence="3">
    <location>
        <begin position="434"/>
        <end position="459"/>
    </location>
</feature>
<dbReference type="Proteomes" id="UP000740830">
    <property type="component" value="Unassembled WGS sequence"/>
</dbReference>
<evidence type="ECO:0000256" key="2">
    <source>
        <dbReference type="ARBA" id="ARBA00023136"/>
    </source>
</evidence>
<evidence type="ECO:0000256" key="1">
    <source>
        <dbReference type="ARBA" id="ARBA00005278"/>
    </source>
</evidence>
<organism evidence="4 5">
    <name type="scientific">Clostridium algidicarnis</name>
    <dbReference type="NCBI Taxonomy" id="37659"/>
    <lineage>
        <taxon>Bacteria</taxon>
        <taxon>Bacillati</taxon>
        <taxon>Bacillota</taxon>
        <taxon>Clostridia</taxon>
        <taxon>Eubacteriales</taxon>
        <taxon>Clostridiaceae</taxon>
        <taxon>Clostridium</taxon>
    </lineage>
</organism>
<dbReference type="Pfam" id="PF03323">
    <property type="entry name" value="GerA"/>
    <property type="match status" value="1"/>
</dbReference>
<feature type="transmembrane region" description="Helical" evidence="3">
    <location>
        <begin position="403"/>
        <end position="422"/>
    </location>
</feature>
<feature type="transmembrane region" description="Helical" evidence="3">
    <location>
        <begin position="377"/>
        <end position="397"/>
    </location>
</feature>
<name>A0ABS6C542_9CLOT</name>
<reference evidence="4 5" key="1">
    <citation type="submission" date="2021-06" db="EMBL/GenBank/DDBJ databases">
        <title>Clostridia strains as spoilage organisms.</title>
        <authorList>
            <person name="Wambui J."/>
            <person name="Stephan R."/>
            <person name="Stevens M.J.A."/>
        </authorList>
    </citation>
    <scope>NUCLEOTIDE SEQUENCE [LARGE SCALE GENOMIC DNA]</scope>
    <source>
        <strain evidence="4 5">CM013</strain>
    </source>
</reference>
<dbReference type="InterPro" id="IPR004995">
    <property type="entry name" value="Spore_Ger"/>
</dbReference>
<dbReference type="EMBL" id="JAHLDG010000017">
    <property type="protein sequence ID" value="MBU3220600.1"/>
    <property type="molecule type" value="Genomic_DNA"/>
</dbReference>
<dbReference type="InterPro" id="IPR050768">
    <property type="entry name" value="UPF0353/GerABKA_families"/>
</dbReference>
<dbReference type="PIRSF" id="PIRSF005690">
    <property type="entry name" value="GerBA"/>
    <property type="match status" value="1"/>
</dbReference>
<dbReference type="RefSeq" id="WP_216132425.1">
    <property type="nucleotide sequence ID" value="NZ_JAHLDG010000017.1"/>
</dbReference>
<proteinExistence type="inferred from homology"/>
<evidence type="ECO:0000313" key="4">
    <source>
        <dbReference type="EMBL" id="MBU3220600.1"/>
    </source>
</evidence>
<feature type="transmembrane region" description="Helical" evidence="3">
    <location>
        <begin position="310"/>
        <end position="332"/>
    </location>
</feature>
<keyword evidence="3" id="KW-1133">Transmembrane helix</keyword>